<feature type="repeat" description="RCC1" evidence="2">
    <location>
        <begin position="195"/>
        <end position="246"/>
    </location>
</feature>
<feature type="repeat" description="RCC1" evidence="2">
    <location>
        <begin position="247"/>
        <end position="300"/>
    </location>
</feature>
<feature type="compositionally biased region" description="Basic and acidic residues" evidence="3">
    <location>
        <begin position="1"/>
        <end position="22"/>
    </location>
</feature>
<feature type="region of interest" description="Disordered" evidence="3">
    <location>
        <begin position="1"/>
        <end position="23"/>
    </location>
</feature>
<dbReference type="InterPro" id="IPR011043">
    <property type="entry name" value="Gal_Oxase/kelch_b-propeller"/>
</dbReference>
<dbReference type="PROSITE" id="PS00626">
    <property type="entry name" value="RCC1_2"/>
    <property type="match status" value="2"/>
</dbReference>
<evidence type="ECO:0000259" key="4">
    <source>
        <dbReference type="PROSITE" id="PS50097"/>
    </source>
</evidence>
<dbReference type="eggNOG" id="KOG1426">
    <property type="taxonomic scope" value="Eukaryota"/>
</dbReference>
<feature type="repeat" description="RCC1" evidence="2">
    <location>
        <begin position="301"/>
        <end position="352"/>
    </location>
</feature>
<dbReference type="STRING" id="431595.K3WGV0"/>
<evidence type="ECO:0000313" key="6">
    <source>
        <dbReference type="Proteomes" id="UP000019132"/>
    </source>
</evidence>
<evidence type="ECO:0000313" key="5">
    <source>
        <dbReference type="EnsemblProtists" id="PYU1_T004191"/>
    </source>
</evidence>
<dbReference type="SUPFAM" id="SSF54695">
    <property type="entry name" value="POZ domain"/>
    <property type="match status" value="1"/>
</dbReference>
<dbReference type="HOGENOM" id="CLU_029788_2_0_1"/>
<dbReference type="OMA" id="FCIDGKY"/>
<dbReference type="SUPFAM" id="SSF50985">
    <property type="entry name" value="RCC1/BLIP-II"/>
    <property type="match status" value="1"/>
</dbReference>
<dbReference type="VEuPathDB" id="FungiDB:PYU1_G004181"/>
<dbReference type="SUPFAM" id="SSF50965">
    <property type="entry name" value="Galactose oxidase, central domain"/>
    <property type="match status" value="1"/>
</dbReference>
<dbReference type="AlphaFoldDB" id="K3WGV0"/>
<dbReference type="PANTHER" id="PTHR22870">
    <property type="entry name" value="REGULATOR OF CHROMOSOME CONDENSATION"/>
    <property type="match status" value="1"/>
</dbReference>
<dbReference type="EMBL" id="GL376567">
    <property type="status" value="NOT_ANNOTATED_CDS"/>
    <property type="molecule type" value="Genomic_DNA"/>
</dbReference>
<keyword evidence="6" id="KW-1185">Reference proteome</keyword>
<dbReference type="EnsemblProtists" id="PYU1_T004191">
    <property type="protein sequence ID" value="PYU1_T004191"/>
    <property type="gene ID" value="PYU1_G004181"/>
</dbReference>
<dbReference type="PROSITE" id="PS50012">
    <property type="entry name" value="RCC1_3"/>
    <property type="match status" value="6"/>
</dbReference>
<dbReference type="InterPro" id="IPR011333">
    <property type="entry name" value="SKP1/BTB/POZ_sf"/>
</dbReference>
<feature type="repeat" description="RCC1" evidence="2">
    <location>
        <begin position="132"/>
        <end position="194"/>
    </location>
</feature>
<keyword evidence="1" id="KW-0677">Repeat</keyword>
<dbReference type="Gene3D" id="2.130.10.30">
    <property type="entry name" value="Regulator of chromosome condensation 1/beta-lactamase-inhibitor protein II"/>
    <property type="match status" value="3"/>
</dbReference>
<name>K3WGV0_GLOUD</name>
<dbReference type="PROSITE" id="PS50097">
    <property type="entry name" value="BTB"/>
    <property type="match status" value="1"/>
</dbReference>
<evidence type="ECO:0000256" key="2">
    <source>
        <dbReference type="PROSITE-ProRule" id="PRU00235"/>
    </source>
</evidence>
<sequence length="487" mass="51749">MALNNRKEQLVGSASDDRERASEGVYSFGQNSYGELGHGDTTDRATPTRVMDAAFQESQHVVDVACGNEQTVLLCASGDVYACGYNDSGQCGTGSTERVPTLRVVSALSGKNIVHVFSGNGCEHLAALSASGTLYTVGFNSRGQLGHGTTVSMSEPSPIHTEEHACDDTGEGIVGKRVMDVACSYFHTAIVTTDGALYTCGRNDFGQLGTSDGVDKHAPHPVRFFFRHPVLAVACGQHHTLASLSSGGLVAFGKNDHGQLGMDHGSGAVAEPTRVTGALEHAVIPKLACGYYHSVAVTEDGAVYTFGRNDYGQLGLGHTKNVATPTLVETLARVRIVQVACGCYHTLALSDDGKVYPFGRNNHGQLGLETTRDCLSPQLIPSLRNQFVRKVAAGFYHSVCLTGDLDGAGAIGGSGKANKATLNSDLRRLLNNPDAHSDVTFLVEGQPFYAHRCILMARCEPLEKMLDGRMNDAAQPHIVIPDYSSFD</sequence>
<dbReference type="InterPro" id="IPR000210">
    <property type="entry name" value="BTB/POZ_dom"/>
</dbReference>
<dbReference type="InterPro" id="IPR009091">
    <property type="entry name" value="RCC1/BLIP-II"/>
</dbReference>
<dbReference type="InterPro" id="IPR051210">
    <property type="entry name" value="Ub_ligase/GEF_domain"/>
</dbReference>
<dbReference type="InterPro" id="IPR058923">
    <property type="entry name" value="RCC1-like_dom"/>
</dbReference>
<reference evidence="5" key="3">
    <citation type="submission" date="2015-02" db="UniProtKB">
        <authorList>
            <consortium name="EnsemblProtists"/>
        </authorList>
    </citation>
    <scope>IDENTIFICATION</scope>
    <source>
        <strain evidence="5">DAOM BR144</strain>
    </source>
</reference>
<protein>
    <recommendedName>
        <fullName evidence="4">BTB domain-containing protein</fullName>
    </recommendedName>
</protein>
<feature type="repeat" description="RCC1" evidence="2">
    <location>
        <begin position="353"/>
        <end position="404"/>
    </location>
</feature>
<dbReference type="InterPro" id="IPR000408">
    <property type="entry name" value="Reg_chr_condens"/>
</dbReference>
<dbReference type="Pfam" id="PF00651">
    <property type="entry name" value="BTB"/>
    <property type="match status" value="1"/>
</dbReference>
<organism evidence="5 6">
    <name type="scientific">Globisporangium ultimum (strain ATCC 200006 / CBS 805.95 / DAOM BR144)</name>
    <name type="common">Pythium ultimum</name>
    <dbReference type="NCBI Taxonomy" id="431595"/>
    <lineage>
        <taxon>Eukaryota</taxon>
        <taxon>Sar</taxon>
        <taxon>Stramenopiles</taxon>
        <taxon>Oomycota</taxon>
        <taxon>Peronosporomycetes</taxon>
        <taxon>Pythiales</taxon>
        <taxon>Pythiaceae</taxon>
        <taxon>Globisporangium</taxon>
    </lineage>
</organism>
<accession>K3WGV0</accession>
<evidence type="ECO:0000256" key="1">
    <source>
        <dbReference type="ARBA" id="ARBA00022737"/>
    </source>
</evidence>
<dbReference type="PRINTS" id="PR00633">
    <property type="entry name" value="RCCNDNSATION"/>
</dbReference>
<evidence type="ECO:0000256" key="3">
    <source>
        <dbReference type="SAM" id="MobiDB-lite"/>
    </source>
</evidence>
<dbReference type="PANTHER" id="PTHR22870:SF408">
    <property type="entry name" value="OS09G0560450 PROTEIN"/>
    <property type="match status" value="1"/>
</dbReference>
<feature type="domain" description="BTB" evidence="4">
    <location>
        <begin position="437"/>
        <end position="487"/>
    </location>
</feature>
<proteinExistence type="predicted"/>
<dbReference type="InParanoid" id="K3WGV0"/>
<reference evidence="6" key="2">
    <citation type="submission" date="2010-04" db="EMBL/GenBank/DDBJ databases">
        <authorList>
            <person name="Buell R."/>
            <person name="Hamilton J."/>
            <person name="Hostetler J."/>
        </authorList>
    </citation>
    <scope>NUCLEOTIDE SEQUENCE [LARGE SCALE GENOMIC DNA]</scope>
    <source>
        <strain evidence="6">DAOM:BR144</strain>
    </source>
</reference>
<dbReference type="Gene3D" id="3.30.710.10">
    <property type="entry name" value="Potassium Channel Kv1.1, Chain A"/>
    <property type="match status" value="1"/>
</dbReference>
<dbReference type="Pfam" id="PF25390">
    <property type="entry name" value="WD40_RLD"/>
    <property type="match status" value="1"/>
</dbReference>
<dbReference type="Proteomes" id="UP000019132">
    <property type="component" value="Unassembled WGS sequence"/>
</dbReference>
<reference evidence="6" key="1">
    <citation type="journal article" date="2010" name="Genome Biol.">
        <title>Genome sequence of the necrotrophic plant pathogen Pythium ultimum reveals original pathogenicity mechanisms and effector repertoire.</title>
        <authorList>
            <person name="Levesque C.A."/>
            <person name="Brouwer H."/>
            <person name="Cano L."/>
            <person name="Hamilton J.P."/>
            <person name="Holt C."/>
            <person name="Huitema E."/>
            <person name="Raffaele S."/>
            <person name="Robideau G.P."/>
            <person name="Thines M."/>
            <person name="Win J."/>
            <person name="Zerillo M.M."/>
            <person name="Beakes G.W."/>
            <person name="Boore J.L."/>
            <person name="Busam D."/>
            <person name="Dumas B."/>
            <person name="Ferriera S."/>
            <person name="Fuerstenberg S.I."/>
            <person name="Gachon C.M."/>
            <person name="Gaulin E."/>
            <person name="Govers F."/>
            <person name="Grenville-Briggs L."/>
            <person name="Horner N."/>
            <person name="Hostetler J."/>
            <person name="Jiang R.H."/>
            <person name="Johnson J."/>
            <person name="Krajaejun T."/>
            <person name="Lin H."/>
            <person name="Meijer H.J."/>
            <person name="Moore B."/>
            <person name="Morris P."/>
            <person name="Phuntmart V."/>
            <person name="Puiu D."/>
            <person name="Shetty J."/>
            <person name="Stajich J.E."/>
            <person name="Tripathy S."/>
            <person name="Wawra S."/>
            <person name="van West P."/>
            <person name="Whitty B.R."/>
            <person name="Coutinho P.M."/>
            <person name="Henrissat B."/>
            <person name="Martin F."/>
            <person name="Thomas P.D."/>
            <person name="Tyler B.M."/>
            <person name="De Vries R.P."/>
            <person name="Kamoun S."/>
            <person name="Yandell M."/>
            <person name="Tisserat N."/>
            <person name="Buell C.R."/>
        </authorList>
    </citation>
    <scope>NUCLEOTIDE SEQUENCE</scope>
    <source>
        <strain evidence="6">DAOM:BR144</strain>
    </source>
</reference>
<feature type="repeat" description="RCC1" evidence="2">
    <location>
        <begin position="23"/>
        <end position="77"/>
    </location>
</feature>